<feature type="binding site" evidence="3">
    <location>
        <position position="208"/>
    </location>
    <ligand>
        <name>dimethylallyl diphosphate</name>
        <dbReference type="ChEBI" id="CHEBI:57623"/>
    </ligand>
</feature>
<gene>
    <name evidence="6" type="ORF">BDBG_02829</name>
</gene>
<dbReference type="RefSeq" id="XP_031577331.1">
    <property type="nucleotide sequence ID" value="XM_031720973.1"/>
</dbReference>
<name>A0A179UFA3_BLAGS</name>
<dbReference type="Proteomes" id="UP000002038">
    <property type="component" value="Unassembled WGS sequence"/>
</dbReference>
<feature type="binding site" evidence="3">
    <location>
        <position position="278"/>
    </location>
    <ligand>
        <name>dimethylallyl diphosphate</name>
        <dbReference type="ChEBI" id="CHEBI:57623"/>
    </ligand>
</feature>
<dbReference type="EMBL" id="GG657451">
    <property type="protein sequence ID" value="OAT06654.1"/>
    <property type="molecule type" value="Genomic_DNA"/>
</dbReference>
<reference evidence="6" key="1">
    <citation type="submission" date="2009-02" db="EMBL/GenBank/DDBJ databases">
        <title>The Genome Sequence of Blastomyces dermatitidis strain SLH14081.</title>
        <authorList>
            <consortium name="The Broad Institute Genome Sequencing Platform"/>
            <consortium name="Broad Institute Microbial Sequencing Center."/>
            <person name="Champion M."/>
            <person name="Cuomo C."/>
            <person name="Ma L.-J."/>
            <person name="Henn M.R."/>
            <person name="Klein B."/>
            <person name="Goldman B."/>
            <person name="Young S."/>
            <person name="Kodira C.D."/>
            <person name="Zeng Q."/>
            <person name="Koehrsen M."/>
            <person name="Alvarado L."/>
            <person name="Berlin A.M."/>
            <person name="Heiman D.I."/>
            <person name="Hepburn T.A."/>
            <person name="Saif S."/>
            <person name="Shea T.D."/>
            <person name="Shenoy N."/>
            <person name="Sykes S."/>
            <person name="Galagan J."/>
            <person name="Nusbaum C."/>
            <person name="Birren B."/>
        </authorList>
    </citation>
    <scope>NUCLEOTIDE SEQUENCE</scope>
    <source>
        <strain evidence="6">SLH14081</strain>
    </source>
</reference>
<dbReference type="NCBIfam" id="TIGR03429">
    <property type="entry name" value="arom_pren_DMATS"/>
    <property type="match status" value="1"/>
</dbReference>
<dbReference type="VEuPathDB" id="FungiDB:BDBG_02829"/>
<dbReference type="GO" id="GO:0009820">
    <property type="term" value="P:alkaloid metabolic process"/>
    <property type="evidence" value="ECO:0007669"/>
    <property type="project" value="InterPro"/>
</dbReference>
<protein>
    <submittedName>
        <fullName evidence="5 6">Dimethylallyl tryptophan synthase</fullName>
    </submittedName>
</protein>
<dbReference type="InterPro" id="IPR012148">
    <property type="entry name" value="ABBA_DMATS-like"/>
</dbReference>
<evidence type="ECO:0000256" key="2">
    <source>
        <dbReference type="ARBA" id="ARBA00022679"/>
    </source>
</evidence>
<accession>A0A179UFA3</accession>
<evidence type="ECO:0000313" key="5">
    <source>
        <dbReference type="EMBL" id="OAT06653.1"/>
    </source>
</evidence>
<dbReference type="OrthoDB" id="416786at2759"/>
<evidence type="ECO:0000313" key="6">
    <source>
        <dbReference type="EMBL" id="OAT06654.1"/>
    </source>
</evidence>
<sequence length="436" mass="49320">MMATENPLTGVTLPQETLPQQSDTADSQSYHLLNKCFTFPNVDQEEWWNRTGPVLGKLLSDAKYDVQHQFQCLCFYALNVIPFLGPFKLSRTSGGYESSMGSRIGPFELSQNFTKDQSVIRMNFEATNHATNTGRDQTNRVALDEAVSKFKLLRIGMNADLYHALRNSFLVTDEEEKLAAKEIDLANFPCKTQHNISLDFKDGNVLVKLYLYPRLKSMITGKPQKDIVLDAIRHAAGGACDHSLEMMQNFLKTLPPTMDIELLACDLIDPKKSRFKIYIFDLQVDFESITRIWTLGGQLNDPETLYGLSLLKELWEAMNIPAGTRTMPDRVNREGDPPDRVPLCSNFEIFPGKRCPQPKIYLPTLGISDKAIADGLTNFFEKHGYTELAKSYSSQVSSLIPMYMPGSEIETSTDFQAWVSFAYSEKTGPYTTIYYH</sequence>
<evidence type="ECO:0000313" key="7">
    <source>
        <dbReference type="Proteomes" id="UP000002038"/>
    </source>
</evidence>
<keyword evidence="2" id="KW-0808">Transferase</keyword>
<feature type="binding site" evidence="3">
    <location>
        <position position="121"/>
    </location>
    <ligand>
        <name>dimethylallyl diphosphate</name>
        <dbReference type="ChEBI" id="CHEBI:57623"/>
    </ligand>
</feature>
<evidence type="ECO:0000256" key="4">
    <source>
        <dbReference type="SAM" id="MobiDB-lite"/>
    </source>
</evidence>
<comment type="similarity">
    <text evidence="1">Belongs to the tryptophan dimethylallyltransferase family.</text>
</comment>
<feature type="binding site" evidence="3">
    <location>
        <position position="274"/>
    </location>
    <ligand>
        <name>dimethylallyl diphosphate</name>
        <dbReference type="ChEBI" id="CHEBI:57623"/>
    </ligand>
</feature>
<dbReference type="GO" id="GO:0016765">
    <property type="term" value="F:transferase activity, transferring alkyl or aryl (other than methyl) groups"/>
    <property type="evidence" value="ECO:0007669"/>
    <property type="project" value="InterPro"/>
</dbReference>
<proteinExistence type="inferred from homology"/>
<dbReference type="InterPro" id="IPR017795">
    <property type="entry name" value="ABBA_NscD-like"/>
</dbReference>
<dbReference type="GeneID" id="8505877"/>
<evidence type="ECO:0000256" key="3">
    <source>
        <dbReference type="PIRSR" id="PIRSR000509-1"/>
    </source>
</evidence>
<feature type="region of interest" description="Disordered" evidence="4">
    <location>
        <begin position="1"/>
        <end position="24"/>
    </location>
</feature>
<organism evidence="6 7">
    <name type="scientific">Blastomyces gilchristii (strain SLH14081)</name>
    <name type="common">Blastomyces dermatitidis</name>
    <dbReference type="NCBI Taxonomy" id="559298"/>
    <lineage>
        <taxon>Eukaryota</taxon>
        <taxon>Fungi</taxon>
        <taxon>Dikarya</taxon>
        <taxon>Ascomycota</taxon>
        <taxon>Pezizomycotina</taxon>
        <taxon>Eurotiomycetes</taxon>
        <taxon>Eurotiomycetidae</taxon>
        <taxon>Onygenales</taxon>
        <taxon>Ajellomycetaceae</taxon>
        <taxon>Blastomyces</taxon>
    </lineage>
</organism>
<dbReference type="InterPro" id="IPR033964">
    <property type="entry name" value="ABBA"/>
</dbReference>
<evidence type="ECO:0000256" key="1">
    <source>
        <dbReference type="ARBA" id="ARBA00010209"/>
    </source>
</evidence>
<dbReference type="PANTHER" id="PTHR40627">
    <property type="entry name" value="INDOLE PRENYLTRANSFERASE TDIB-RELATED"/>
    <property type="match status" value="1"/>
</dbReference>
<dbReference type="RefSeq" id="XP_031577330.1">
    <property type="nucleotide sequence ID" value="XM_031720972.1"/>
</dbReference>
<dbReference type="EMBL" id="GG657451">
    <property type="protein sequence ID" value="OAT06653.1"/>
    <property type="molecule type" value="Genomic_DNA"/>
</dbReference>
<dbReference type="CDD" id="cd13929">
    <property type="entry name" value="PT-DMATS_CymD"/>
    <property type="match status" value="1"/>
</dbReference>
<dbReference type="Pfam" id="PF11991">
    <property type="entry name" value="Trp_DMAT"/>
    <property type="match status" value="1"/>
</dbReference>
<feature type="binding site" evidence="3">
    <location>
        <position position="276"/>
    </location>
    <ligand>
        <name>dimethylallyl diphosphate</name>
        <dbReference type="ChEBI" id="CHEBI:57623"/>
    </ligand>
</feature>
<dbReference type="PIRSF" id="PIRSF000509">
    <property type="entry name" value="Trp_DMAT"/>
    <property type="match status" value="1"/>
</dbReference>
<dbReference type="PANTHER" id="PTHR40627:SF3">
    <property type="entry name" value="PRENYLTRANSFERASE ASQH2-RELATED"/>
    <property type="match status" value="1"/>
</dbReference>
<dbReference type="KEGG" id="bgh:BDBG_02829"/>
<feature type="binding site" evidence="3">
    <location>
        <position position="108"/>
    </location>
    <ligand>
        <name>L-tryptophan</name>
        <dbReference type="ChEBI" id="CHEBI:57912"/>
    </ligand>
</feature>
<keyword evidence="7" id="KW-1185">Reference proteome</keyword>
<feature type="binding site" evidence="3">
    <location>
        <position position="361"/>
    </location>
    <ligand>
        <name>dimethylallyl diphosphate</name>
        <dbReference type="ChEBI" id="CHEBI:57623"/>
    </ligand>
</feature>
<reference evidence="7" key="2">
    <citation type="journal article" date="2015" name="PLoS Genet.">
        <title>The dynamic genome and transcriptome of the human fungal pathogen Blastomyces and close relative Emmonsia.</title>
        <authorList>
            <person name="Munoz J.F."/>
            <person name="Gauthier G.M."/>
            <person name="Desjardins C.A."/>
            <person name="Gallo J.E."/>
            <person name="Holder J."/>
            <person name="Sullivan T.D."/>
            <person name="Marty A.J."/>
            <person name="Carmen J.C."/>
            <person name="Chen Z."/>
            <person name="Ding L."/>
            <person name="Gujja S."/>
            <person name="Magrini V."/>
            <person name="Misas E."/>
            <person name="Mitreva M."/>
            <person name="Priest M."/>
            <person name="Saif S."/>
            <person name="Whiston E.A."/>
            <person name="Young S."/>
            <person name="Zeng Q."/>
            <person name="Goldman W.E."/>
            <person name="Mardis E.R."/>
            <person name="Taylor J.W."/>
            <person name="McEwen J.G."/>
            <person name="Clay O.K."/>
            <person name="Klein B.S."/>
            <person name="Cuomo C.A."/>
        </authorList>
    </citation>
    <scope>NUCLEOTIDE SEQUENCE [LARGE SCALE GENOMIC DNA]</scope>
    <source>
        <strain evidence="7">SLH14081</strain>
    </source>
</reference>
<feature type="binding site" evidence="3">
    <location>
        <position position="210"/>
    </location>
    <ligand>
        <name>dimethylallyl diphosphate</name>
        <dbReference type="ChEBI" id="CHEBI:57623"/>
    </ligand>
</feature>
<dbReference type="AlphaFoldDB" id="A0A179UFA3"/>
<dbReference type="SFLD" id="SFLDG01162">
    <property type="entry name" value="I"/>
    <property type="match status" value="1"/>
</dbReference>
<dbReference type="SFLD" id="SFLDS00036">
    <property type="entry name" value="Aromatic_Prenyltransferase"/>
    <property type="match status" value="1"/>
</dbReference>
<feature type="binding site" evidence="3">
    <location>
        <position position="212"/>
    </location>
    <ligand>
        <name>L-tryptophan</name>
        <dbReference type="ChEBI" id="CHEBI:57912"/>
    </ligand>
</feature>